<gene>
    <name evidence="1" type="ORF">AU468_13560</name>
</gene>
<proteinExistence type="predicted"/>
<name>A0A2S4JFN8_9SPIO</name>
<protein>
    <submittedName>
        <fullName evidence="1">Uncharacterized protein</fullName>
    </submittedName>
</protein>
<comment type="caution">
    <text evidence="1">The sequence shown here is derived from an EMBL/GenBank/DDBJ whole genome shotgun (WGS) entry which is preliminary data.</text>
</comment>
<organism evidence="1 2">
    <name type="scientific">Alkalispirochaeta sphaeroplastigenens</name>
    <dbReference type="NCBI Taxonomy" id="1187066"/>
    <lineage>
        <taxon>Bacteria</taxon>
        <taxon>Pseudomonadati</taxon>
        <taxon>Spirochaetota</taxon>
        <taxon>Spirochaetia</taxon>
        <taxon>Spirochaetales</taxon>
        <taxon>Spirochaetaceae</taxon>
        <taxon>Alkalispirochaeta</taxon>
    </lineage>
</organism>
<dbReference type="EMBL" id="LPWH01000123">
    <property type="protein sequence ID" value="POQ98377.1"/>
    <property type="molecule type" value="Genomic_DNA"/>
</dbReference>
<evidence type="ECO:0000313" key="2">
    <source>
        <dbReference type="Proteomes" id="UP000237350"/>
    </source>
</evidence>
<keyword evidence="2" id="KW-1185">Reference proteome</keyword>
<dbReference type="AlphaFoldDB" id="A0A2S4JFN8"/>
<evidence type="ECO:0000313" key="1">
    <source>
        <dbReference type="EMBL" id="POQ98377.1"/>
    </source>
</evidence>
<reference evidence="2" key="1">
    <citation type="submission" date="2015-12" db="EMBL/GenBank/DDBJ databases">
        <authorList>
            <person name="Lodha T.D."/>
            <person name="Chintalapati S."/>
            <person name="Chintalapati V.R."/>
            <person name="Sravanthi T."/>
        </authorList>
    </citation>
    <scope>NUCLEOTIDE SEQUENCE [LARGE SCALE GENOMIC DNA]</scope>
    <source>
        <strain evidence="2">JC133</strain>
    </source>
</reference>
<dbReference type="Proteomes" id="UP000237350">
    <property type="component" value="Unassembled WGS sequence"/>
</dbReference>
<accession>A0A2S4JFN8</accession>
<sequence>MTVSHCTGICDITPASLSALSRLMEAQVLARSLLAIWYKTRPRGVRKRRCEVVQREQIVLGVGQVLQELLQVLEW</sequence>